<dbReference type="Proteomes" id="UP000789366">
    <property type="component" value="Unassembled WGS sequence"/>
</dbReference>
<name>A0ACA9ML22_9GLOM</name>
<comment type="caution">
    <text evidence="1">The sequence shown here is derived from an EMBL/GenBank/DDBJ whole genome shotgun (WGS) entry which is preliminary data.</text>
</comment>
<protein>
    <submittedName>
        <fullName evidence="1">1265_t:CDS:1</fullName>
    </submittedName>
</protein>
<reference evidence="1" key="1">
    <citation type="submission" date="2021-06" db="EMBL/GenBank/DDBJ databases">
        <authorList>
            <person name="Kallberg Y."/>
            <person name="Tangrot J."/>
            <person name="Rosling A."/>
        </authorList>
    </citation>
    <scope>NUCLEOTIDE SEQUENCE</scope>
    <source>
        <strain evidence="1">28 12/20/2015</strain>
    </source>
</reference>
<keyword evidence="2" id="KW-1185">Reference proteome</keyword>
<feature type="non-terminal residue" evidence="1">
    <location>
        <position position="162"/>
    </location>
</feature>
<evidence type="ECO:0000313" key="2">
    <source>
        <dbReference type="Proteomes" id="UP000789366"/>
    </source>
</evidence>
<accession>A0ACA9ML22</accession>
<gene>
    <name evidence="1" type="ORF">SPELUC_LOCUS6952</name>
</gene>
<sequence>MVNNQIEFNNIYNNKETKKIKLEDEYEFKGQLIIADYLSLEKLYLHDIDKIDKVTLKNLPQLQEYKDIQEIFELSRQKDHQGLVKKCLDLKKRHEDTKKNVSFLQGLGYSAAGGNTKEILSSLEKDYKNKETKLEALKEEKLRLEKMLKLKKLKEELEILKS</sequence>
<dbReference type="EMBL" id="CAJVPW010008742">
    <property type="protein sequence ID" value="CAG8596591.1"/>
    <property type="molecule type" value="Genomic_DNA"/>
</dbReference>
<proteinExistence type="predicted"/>
<organism evidence="1 2">
    <name type="scientific">Cetraspora pellucida</name>
    <dbReference type="NCBI Taxonomy" id="1433469"/>
    <lineage>
        <taxon>Eukaryota</taxon>
        <taxon>Fungi</taxon>
        <taxon>Fungi incertae sedis</taxon>
        <taxon>Mucoromycota</taxon>
        <taxon>Glomeromycotina</taxon>
        <taxon>Glomeromycetes</taxon>
        <taxon>Diversisporales</taxon>
        <taxon>Gigasporaceae</taxon>
        <taxon>Cetraspora</taxon>
    </lineage>
</organism>
<evidence type="ECO:0000313" key="1">
    <source>
        <dbReference type="EMBL" id="CAG8596591.1"/>
    </source>
</evidence>